<evidence type="ECO:0000313" key="2">
    <source>
        <dbReference type="Proteomes" id="UP001144978"/>
    </source>
</evidence>
<reference evidence="1" key="1">
    <citation type="submission" date="2022-08" db="EMBL/GenBank/DDBJ databases">
        <title>Genome Sequence of Pycnoporus sanguineus.</title>
        <authorList>
            <person name="Buettner E."/>
        </authorList>
    </citation>
    <scope>NUCLEOTIDE SEQUENCE</scope>
    <source>
        <strain evidence="1">CG-C14</strain>
    </source>
</reference>
<organism evidence="1 2">
    <name type="scientific">Trametes sanguinea</name>
    <dbReference type="NCBI Taxonomy" id="158606"/>
    <lineage>
        <taxon>Eukaryota</taxon>
        <taxon>Fungi</taxon>
        <taxon>Dikarya</taxon>
        <taxon>Basidiomycota</taxon>
        <taxon>Agaricomycotina</taxon>
        <taxon>Agaricomycetes</taxon>
        <taxon>Polyporales</taxon>
        <taxon>Polyporaceae</taxon>
        <taxon>Trametes</taxon>
    </lineage>
</organism>
<sequence length="171" mass="19214">MLASQPSISPRHKPTMPGQSTVLNHALNDYAGEYHCPSRKRGSHPSREPAPNPWFRSKSLSGSTSNASDILFAVPSNCAHLRLPRKSWSLRRLCWNGHRVLALRSAVKIFDTIPTREVGLKFRNLKCFLDLLIAADRAPEVRLYLHTHLLVPHGLVLAKRTVRGVVEKTSR</sequence>
<comment type="caution">
    <text evidence="1">The sequence shown here is derived from an EMBL/GenBank/DDBJ whole genome shotgun (WGS) entry which is preliminary data.</text>
</comment>
<name>A0ACC1Q207_9APHY</name>
<evidence type="ECO:0000313" key="1">
    <source>
        <dbReference type="EMBL" id="KAJ3006913.1"/>
    </source>
</evidence>
<dbReference type="Proteomes" id="UP001144978">
    <property type="component" value="Unassembled WGS sequence"/>
</dbReference>
<keyword evidence="2" id="KW-1185">Reference proteome</keyword>
<gene>
    <name evidence="1" type="ORF">NUW54_g3748</name>
</gene>
<accession>A0ACC1Q207</accession>
<protein>
    <submittedName>
        <fullName evidence="1">Uncharacterized protein</fullName>
    </submittedName>
</protein>
<proteinExistence type="predicted"/>
<dbReference type="EMBL" id="JANSHE010000804">
    <property type="protein sequence ID" value="KAJ3006913.1"/>
    <property type="molecule type" value="Genomic_DNA"/>
</dbReference>